<dbReference type="PANTHER" id="PTHR47396:SF1">
    <property type="entry name" value="ATP-DEPENDENT HELICASE IRC3-RELATED"/>
    <property type="match status" value="1"/>
</dbReference>
<organism evidence="3 4">
    <name type="scientific">Celerinatantimonas diazotrophica</name>
    <dbReference type="NCBI Taxonomy" id="412034"/>
    <lineage>
        <taxon>Bacteria</taxon>
        <taxon>Pseudomonadati</taxon>
        <taxon>Pseudomonadota</taxon>
        <taxon>Gammaproteobacteria</taxon>
        <taxon>Celerinatantimonadaceae</taxon>
        <taxon>Celerinatantimonas</taxon>
    </lineage>
</organism>
<feature type="domain" description="Helicase ATP-binding" evidence="1">
    <location>
        <begin position="34"/>
        <end position="187"/>
    </location>
</feature>
<dbReference type="SUPFAM" id="SSF57829">
    <property type="entry name" value="Zn-binding ribosomal proteins"/>
    <property type="match status" value="1"/>
</dbReference>
<dbReference type="EMBL" id="SMGD01000018">
    <property type="protein sequence ID" value="TCK46598.1"/>
    <property type="molecule type" value="Genomic_DNA"/>
</dbReference>
<reference evidence="3 4" key="1">
    <citation type="submission" date="2019-03" db="EMBL/GenBank/DDBJ databases">
        <title>Genomic Encyclopedia of Type Strains, Phase IV (KMG-IV): sequencing the most valuable type-strain genomes for metagenomic binning, comparative biology and taxonomic classification.</title>
        <authorList>
            <person name="Goeker M."/>
        </authorList>
    </citation>
    <scope>NUCLEOTIDE SEQUENCE [LARGE SCALE GENOMIC DNA]</scope>
    <source>
        <strain evidence="3 4">DSM 18577</strain>
    </source>
</reference>
<name>A0A4R1J7W0_9GAMM</name>
<dbReference type="InterPro" id="IPR006935">
    <property type="entry name" value="Helicase/UvrB_N"/>
</dbReference>
<dbReference type="PROSITE" id="PS51192">
    <property type="entry name" value="HELICASE_ATP_BIND_1"/>
    <property type="match status" value="1"/>
</dbReference>
<dbReference type="SMART" id="SM00487">
    <property type="entry name" value="DEXDc"/>
    <property type="match status" value="1"/>
</dbReference>
<protein>
    <submittedName>
        <fullName evidence="3">DNA repair protein RadD</fullName>
    </submittedName>
</protein>
<dbReference type="GO" id="GO:0016787">
    <property type="term" value="F:hydrolase activity"/>
    <property type="evidence" value="ECO:0007669"/>
    <property type="project" value="InterPro"/>
</dbReference>
<dbReference type="InterPro" id="IPR001650">
    <property type="entry name" value="Helicase_C-like"/>
</dbReference>
<dbReference type="Pfam" id="PF04851">
    <property type="entry name" value="ResIII"/>
    <property type="match status" value="1"/>
</dbReference>
<dbReference type="SMART" id="SM00490">
    <property type="entry name" value="HELICc"/>
    <property type="match status" value="1"/>
</dbReference>
<evidence type="ECO:0000313" key="4">
    <source>
        <dbReference type="Proteomes" id="UP000295565"/>
    </source>
</evidence>
<accession>A0A4R1J7W0</accession>
<proteinExistence type="predicted"/>
<dbReference type="InterPro" id="IPR050742">
    <property type="entry name" value="Helicase_Restrict-Modif_Enz"/>
</dbReference>
<dbReference type="PROSITE" id="PS51194">
    <property type="entry name" value="HELICASE_CTER"/>
    <property type="match status" value="1"/>
</dbReference>
<evidence type="ECO:0000259" key="2">
    <source>
        <dbReference type="PROSITE" id="PS51194"/>
    </source>
</evidence>
<dbReference type="AlphaFoldDB" id="A0A4R1J7W0"/>
<keyword evidence="4" id="KW-1185">Reference proteome</keyword>
<dbReference type="RefSeq" id="WP_224055027.1">
    <property type="nucleotide sequence ID" value="NZ_OU594967.1"/>
</dbReference>
<evidence type="ECO:0000259" key="1">
    <source>
        <dbReference type="PROSITE" id="PS51192"/>
    </source>
</evidence>
<dbReference type="Gene3D" id="3.40.50.300">
    <property type="entry name" value="P-loop containing nucleotide triphosphate hydrolases"/>
    <property type="match status" value="2"/>
</dbReference>
<evidence type="ECO:0000313" key="3">
    <source>
        <dbReference type="EMBL" id="TCK46598.1"/>
    </source>
</evidence>
<sequence>MPVARIDGKSNSLIPDFLFKLRDYQRQAVDAVIHHFQKSDESALIVLPTGAGKSLVIAELARLAHYPILVLAHVSELVEQNAAKYRLLGESCSIFAAGLNEKETDQKVCFASIQSASRNLDDFNRYYSLIIIDECHRVSCDKDSQYQQLLMHLNTFNPKLKVLGLTATPYRLNQGWCYQYDYRGFVRPTKQPAFTHGIYELTLATLIRRGYLTPPKMIDAPIAQYPFDACRDSKGLFPEAAMNTLLVRSKRVTQAIIGQVIELAETRKGVMIFAATVRHAKEIMGYLSEQSAALVIANTPANERSETIKQFKQQKIKYLVNVSVLTTGFDAPHVDMIALLRPTESLSLFQQIVGRGLRLSPDKSDCLVIDYAGNGFNLYQPEVGQPKPDSDSVPVMVPCPECGFSNTFWGKLDADGQLMEHYGRRCQGLIEIDHVQQQCNYRFRYKQCPHCLGENDIAARQCQQCGETLIDPDEQLKKALSLKDAKVIRCAGIRFFNEQNQLVIRYYDEDGVELSEKFDLKKTRVLKQFNLIFAKRQWLDPKWIKNLEQAMANERNYRPPDFVIARKKGHFWKIQARIFDYQGAYRLANQEH</sequence>
<dbReference type="GO" id="GO:0005524">
    <property type="term" value="F:ATP binding"/>
    <property type="evidence" value="ECO:0007669"/>
    <property type="project" value="InterPro"/>
</dbReference>
<dbReference type="Pfam" id="PF00271">
    <property type="entry name" value="Helicase_C"/>
    <property type="match status" value="1"/>
</dbReference>
<dbReference type="InterPro" id="IPR011332">
    <property type="entry name" value="Ribosomal_zn-bd"/>
</dbReference>
<dbReference type="GO" id="GO:0003677">
    <property type="term" value="F:DNA binding"/>
    <property type="evidence" value="ECO:0007669"/>
    <property type="project" value="InterPro"/>
</dbReference>
<feature type="domain" description="Helicase C-terminal" evidence="2">
    <location>
        <begin position="256"/>
        <end position="401"/>
    </location>
</feature>
<dbReference type="PANTHER" id="PTHR47396">
    <property type="entry name" value="TYPE I RESTRICTION ENZYME ECOKI R PROTEIN"/>
    <property type="match status" value="1"/>
</dbReference>
<dbReference type="GO" id="GO:0005829">
    <property type="term" value="C:cytosol"/>
    <property type="evidence" value="ECO:0007669"/>
    <property type="project" value="TreeGrafter"/>
</dbReference>
<dbReference type="Proteomes" id="UP000295565">
    <property type="component" value="Unassembled WGS sequence"/>
</dbReference>
<gene>
    <name evidence="3" type="ORF">EV690_3549</name>
</gene>
<dbReference type="GO" id="GO:0006412">
    <property type="term" value="P:translation"/>
    <property type="evidence" value="ECO:0007669"/>
    <property type="project" value="InterPro"/>
</dbReference>
<dbReference type="InterPro" id="IPR027417">
    <property type="entry name" value="P-loop_NTPase"/>
</dbReference>
<comment type="caution">
    <text evidence="3">The sequence shown here is derived from an EMBL/GenBank/DDBJ whole genome shotgun (WGS) entry which is preliminary data.</text>
</comment>
<dbReference type="SUPFAM" id="SSF52540">
    <property type="entry name" value="P-loop containing nucleoside triphosphate hydrolases"/>
    <property type="match status" value="1"/>
</dbReference>
<dbReference type="FunFam" id="3.40.50.300:FF:000794">
    <property type="entry name" value="ATP-dependent RNA helicase"/>
    <property type="match status" value="1"/>
</dbReference>
<dbReference type="InterPro" id="IPR014001">
    <property type="entry name" value="Helicase_ATP-bd"/>
</dbReference>